<keyword evidence="1" id="KW-0732">Signal</keyword>
<dbReference type="EMBL" id="BMXY01000001">
    <property type="protein sequence ID" value="GGZ57231.1"/>
    <property type="molecule type" value="Genomic_DNA"/>
</dbReference>
<evidence type="ECO:0000313" key="2">
    <source>
        <dbReference type="EMBL" id="GGZ57231.1"/>
    </source>
</evidence>
<feature type="chain" id="PRO_5047207571" description="DUF411 domain-containing protein" evidence="1">
    <location>
        <begin position="23"/>
        <end position="195"/>
    </location>
</feature>
<dbReference type="Pfam" id="PF04214">
    <property type="entry name" value="DUF411"/>
    <property type="match status" value="1"/>
</dbReference>
<comment type="caution">
    <text evidence="2">The sequence shown here is derived from an EMBL/GenBank/DDBJ whole genome shotgun (WGS) entry which is preliminary data.</text>
</comment>
<reference evidence="3" key="1">
    <citation type="journal article" date="2019" name="Int. J. Syst. Evol. Microbiol.">
        <title>The Global Catalogue of Microorganisms (GCM) 10K type strain sequencing project: providing services to taxonomists for standard genome sequencing and annotation.</title>
        <authorList>
            <consortium name="The Broad Institute Genomics Platform"/>
            <consortium name="The Broad Institute Genome Sequencing Center for Infectious Disease"/>
            <person name="Wu L."/>
            <person name="Ma J."/>
        </authorList>
    </citation>
    <scope>NUCLEOTIDE SEQUENCE [LARGE SCALE GENOMIC DNA]</scope>
    <source>
        <strain evidence="3">KCTC 22558</strain>
    </source>
</reference>
<feature type="signal peptide" evidence="1">
    <location>
        <begin position="1"/>
        <end position="22"/>
    </location>
</feature>
<organism evidence="2 3">
    <name type="scientific">Cognatilysobacter xinjiangensis</name>
    <dbReference type="NCBI Taxonomy" id="546892"/>
    <lineage>
        <taxon>Bacteria</taxon>
        <taxon>Pseudomonadati</taxon>
        <taxon>Pseudomonadota</taxon>
        <taxon>Gammaproteobacteria</taxon>
        <taxon>Lysobacterales</taxon>
        <taxon>Lysobacteraceae</taxon>
        <taxon>Cognatilysobacter</taxon>
    </lineage>
</organism>
<protein>
    <recommendedName>
        <fullName evidence="4">DUF411 domain-containing protein</fullName>
    </recommendedName>
</protein>
<gene>
    <name evidence="2" type="ORF">GCM10008101_08470</name>
</gene>
<accession>A0ABQ3BUC1</accession>
<dbReference type="PROSITE" id="PS51257">
    <property type="entry name" value="PROKAR_LIPOPROTEIN"/>
    <property type="match status" value="1"/>
</dbReference>
<keyword evidence="3" id="KW-1185">Reference proteome</keyword>
<dbReference type="Proteomes" id="UP000643403">
    <property type="component" value="Unassembled WGS sequence"/>
</dbReference>
<evidence type="ECO:0008006" key="4">
    <source>
        <dbReference type="Google" id="ProtNLM"/>
    </source>
</evidence>
<proteinExistence type="predicted"/>
<sequence length="195" mass="19515">MNGRRLSVLAAGLVTLAGCAQGAGTSAPAGTTPAVASRSIPQAAAPANAATPARAPAIGATASPMSAAALPKVVVHKSPSCGCCALWVRHMREAGFSVDVRNTDNLEPVKKRLGVPLGKGSCHTAQVGALVVEGHVPAADIKRLLAANDGAKGLVLPGMPAGSPGMEMPDGRVQRYTVEKINADGSTSPFATHGE</sequence>
<name>A0ABQ3BUC1_9GAMM</name>
<evidence type="ECO:0000256" key="1">
    <source>
        <dbReference type="SAM" id="SignalP"/>
    </source>
</evidence>
<evidence type="ECO:0000313" key="3">
    <source>
        <dbReference type="Proteomes" id="UP000643403"/>
    </source>
</evidence>
<dbReference type="InterPro" id="IPR007332">
    <property type="entry name" value="DUF411"/>
</dbReference>